<dbReference type="InterPro" id="IPR042099">
    <property type="entry name" value="ANL_N_sf"/>
</dbReference>
<dbReference type="Gene3D" id="3.30.300.30">
    <property type="match status" value="2"/>
</dbReference>
<dbReference type="SUPFAM" id="SSF56801">
    <property type="entry name" value="Acetyl-CoA synthetase-like"/>
    <property type="match status" value="2"/>
</dbReference>
<evidence type="ECO:0000259" key="4">
    <source>
        <dbReference type="Pfam" id="PF00501"/>
    </source>
</evidence>
<dbReference type="Pfam" id="PF13193">
    <property type="entry name" value="AMP-binding_C"/>
    <property type="match status" value="2"/>
</dbReference>
<comment type="similarity">
    <text evidence="2">Belongs to the ATP-dependent AMP-binding enzyme family.</text>
</comment>
<proteinExistence type="inferred from homology"/>
<feature type="domain" description="AMP-dependent synthetase/ligase" evidence="4">
    <location>
        <begin position="603"/>
        <end position="949"/>
    </location>
</feature>
<dbReference type="InterPro" id="IPR025110">
    <property type="entry name" value="AMP-bd_C"/>
</dbReference>
<dbReference type="eggNOG" id="KOG1176">
    <property type="taxonomic scope" value="Eukaryota"/>
</dbReference>
<evidence type="ECO:0000313" key="6">
    <source>
        <dbReference type="EMBL" id="KRJ99816.1"/>
    </source>
</evidence>
<dbReference type="FunFam" id="3.30.300.30:FF:000007">
    <property type="entry name" value="4-coumarate--CoA ligase 2"/>
    <property type="match status" value="2"/>
</dbReference>
<feature type="domain" description="AMP-dependent synthetase/ligase" evidence="4">
    <location>
        <begin position="40"/>
        <end position="395"/>
    </location>
</feature>
<dbReference type="GO" id="GO:0046949">
    <property type="term" value="P:fatty-acyl-CoA biosynthetic process"/>
    <property type="evidence" value="ECO:0007669"/>
    <property type="project" value="TreeGrafter"/>
</dbReference>
<organism evidence="6 7">
    <name type="scientific">Drosophila yakuba</name>
    <name type="common">Fruit fly</name>
    <dbReference type="NCBI Taxonomy" id="7245"/>
    <lineage>
        <taxon>Eukaryota</taxon>
        <taxon>Metazoa</taxon>
        <taxon>Ecdysozoa</taxon>
        <taxon>Arthropoda</taxon>
        <taxon>Hexapoda</taxon>
        <taxon>Insecta</taxon>
        <taxon>Pterygota</taxon>
        <taxon>Neoptera</taxon>
        <taxon>Endopterygota</taxon>
        <taxon>Diptera</taxon>
        <taxon>Brachycera</taxon>
        <taxon>Muscomorpha</taxon>
        <taxon>Ephydroidea</taxon>
        <taxon>Drosophilidae</taxon>
        <taxon>Drosophila</taxon>
        <taxon>Sophophora</taxon>
    </lineage>
</organism>
<evidence type="ECO:0000259" key="5">
    <source>
        <dbReference type="Pfam" id="PF13193"/>
    </source>
</evidence>
<dbReference type="InterPro" id="IPR045851">
    <property type="entry name" value="AMP-bd_C_sf"/>
</dbReference>
<sequence>MAATKYDSFEKIWSGPKDKEYYGPDMTLGEVALIILRLYSDKVMQVYDPTGEMLTGGQLLEQSRRLAHAFQRLKLQRGDVVGISAKNTTYLTEVVIAALLNGTPINPLHPDFDAETTAYMFEITKPKVIFCDLDNYQTLSAVKSSIKFKTEIILLTGTLPGVRNIRDLLADGCTGYDEKTLFACPHLCGDDTAFIITSSGVTGLPKGVTRSHRSLLNSAKIPQLFTSDTVLFCFSPLYWISCIFTLLASLVNGCRRIITNRPFSVEYFADLVERHQVSFVLTVPHHMALLAKSPERQELAAKMESVKSFVCSGSKVPLAIWRQLYELLGANRFSVLYGLTESGGISKNVGGPLGSEGKLLRNVQVRLVDPHGQSLGPNQTGEILVRLNLRWGGYYHNPQETQVTVTPDGKWLLTGDHGYFDDEGCLHYQSRDTDVFKCNHFPIYPKQIEDVILHLPGVQEVAVFGIPDEVSTNLTACAVVREENELGGQLTEADVKGVVAEHLSDAFHIRGGVFFVDSLPKTQNCKVQRRKIWSQLSEATTHLRNKALIRSPAMSCEVHYDAASRTWFGPRGKDFYGPEMTLGEVIMRVLQINADQVMQTCDPTGQELTGAQLAQLSARIAQAFKRLGLRRGDVVGISANNSTYLTSVIIAALLRGIPINPLHPEFTEETVKYMYDITEPKLIFCDVENYHIIKSVNGKLKNPAKIYLVNGKLEGVLDISVLLNDNDCITAAAYVPCPKLHGDHTAFIVCSSGTTGMPKGVTRSHRSLLCNCKNPNTYTRDSVLLSFSPLYWISGTIILLASLLNGCRRIITNRPYSVEYLLQLVATHKVTFLFLASHQIALLSKHDSDVMELRAQLQSIRVLIGAGSKVCKAVSRRMYELIGNQRFVVGYGLSEMGGLSKNVGGPVGCEGKVMRNVELRVLDKLKMPLGINEVGIIYARLRFKWEGYYRNPEATRRALSSDGMWFRTGDIGYLDSEGYLYIQTRDTDVFKFNNFQIYPEQIEEFILRLPGVSEACVFGIPDEVATNLTACAVVRTKSPEGERLTADHIRNIVERHLSGAYHIRGGVYFIDSLPKTPNDKLQRRKVLGLVQQLEVEAE</sequence>
<name>A0A0R1DRM3_DROYA</name>
<keyword evidence="7" id="KW-1185">Reference proteome</keyword>
<dbReference type="AlphaFoldDB" id="A0A0R1DRM3"/>
<gene>
    <name evidence="6" type="primary">Dyak\GE13766</name>
    <name evidence="6" type="synonym">dyak_GLEANR_13947</name>
    <name evidence="6" type="synonym">GE13766</name>
    <name evidence="6" type="ORF">Dyak_GE13766</name>
</gene>
<dbReference type="GO" id="GO:0005777">
    <property type="term" value="C:peroxisome"/>
    <property type="evidence" value="ECO:0007669"/>
    <property type="project" value="UniProtKB-SubCell"/>
</dbReference>
<protein>
    <recommendedName>
        <fullName evidence="8">Luciferin 4-monooxygenase</fullName>
    </recommendedName>
</protein>
<reference evidence="6 7" key="2">
    <citation type="journal article" date="2007" name="PLoS Biol.">
        <title>Principles of genome evolution in the Drosophila melanogaster species group.</title>
        <authorList>
            <person name="Ranz J.M."/>
            <person name="Maurin D."/>
            <person name="Chan Y.S."/>
            <person name="von Grotthuss M."/>
            <person name="Hillier L.W."/>
            <person name="Roote J."/>
            <person name="Ashburner M."/>
            <person name="Bergman C.M."/>
        </authorList>
    </citation>
    <scope>NUCLEOTIDE SEQUENCE [LARGE SCALE GENOMIC DNA]</scope>
    <source>
        <strain evidence="7">Tai18E2 / Tucson 14021-0261.01</strain>
    </source>
</reference>
<dbReference type="CDD" id="cd05911">
    <property type="entry name" value="Firefly_Luc_like"/>
    <property type="match status" value="2"/>
</dbReference>
<dbReference type="KEGG" id="dya:Dyak_GE13766"/>
<dbReference type="InterPro" id="IPR000873">
    <property type="entry name" value="AMP-dep_synth/lig_dom"/>
</dbReference>
<evidence type="ECO:0000256" key="2">
    <source>
        <dbReference type="ARBA" id="ARBA00006432"/>
    </source>
</evidence>
<evidence type="ECO:0000256" key="3">
    <source>
        <dbReference type="ARBA" id="ARBA00023140"/>
    </source>
</evidence>
<evidence type="ECO:0000313" key="7">
    <source>
        <dbReference type="Proteomes" id="UP000002282"/>
    </source>
</evidence>
<keyword evidence="3" id="KW-0576">Peroxisome</keyword>
<dbReference type="OrthoDB" id="10253869at2759"/>
<dbReference type="EMBL" id="CM000158">
    <property type="protein sequence ID" value="KRJ99816.1"/>
    <property type="molecule type" value="Genomic_DNA"/>
</dbReference>
<dbReference type="FunFam" id="3.40.50.12780:FF:000025">
    <property type="entry name" value="luciferin 4-monooxygenase"/>
    <property type="match status" value="2"/>
</dbReference>
<feature type="domain" description="AMP-binding enzyme C-terminal" evidence="5">
    <location>
        <begin position="447"/>
        <end position="526"/>
    </location>
</feature>
<dbReference type="InterPro" id="IPR020845">
    <property type="entry name" value="AMP-binding_CS"/>
</dbReference>
<dbReference type="PANTHER" id="PTHR24096:SF353">
    <property type="entry name" value="GH16244P-RELATED"/>
    <property type="match status" value="1"/>
</dbReference>
<dbReference type="PANTHER" id="PTHR24096">
    <property type="entry name" value="LONG-CHAIN-FATTY-ACID--COA LIGASE"/>
    <property type="match status" value="1"/>
</dbReference>
<accession>A0A0R1DRM3</accession>
<reference evidence="6 7" key="1">
    <citation type="journal article" date="2007" name="Nature">
        <title>Evolution of genes and genomes on the Drosophila phylogeny.</title>
        <authorList>
            <consortium name="Drosophila 12 Genomes Consortium"/>
            <person name="Clark A.G."/>
            <person name="Eisen M.B."/>
            <person name="Smith D.R."/>
            <person name="Bergman C.M."/>
            <person name="Oliver B."/>
            <person name="Markow T.A."/>
            <person name="Kaufman T.C."/>
            <person name="Kellis M."/>
            <person name="Gelbart W."/>
            <person name="Iyer V.N."/>
            <person name="Pollard D.A."/>
            <person name="Sackton T.B."/>
            <person name="Larracuente A.M."/>
            <person name="Singh N.D."/>
            <person name="Abad J.P."/>
            <person name="Abt D.N."/>
            <person name="Adryan B."/>
            <person name="Aguade M."/>
            <person name="Akashi H."/>
            <person name="Anderson W.W."/>
            <person name="Aquadro C.F."/>
            <person name="Ardell D.H."/>
            <person name="Arguello R."/>
            <person name="Artieri C.G."/>
            <person name="Barbash D.A."/>
            <person name="Barker D."/>
            <person name="Barsanti P."/>
            <person name="Batterham P."/>
            <person name="Batzoglou S."/>
            <person name="Begun D."/>
            <person name="Bhutkar A."/>
            <person name="Blanco E."/>
            <person name="Bosak S.A."/>
            <person name="Bradley R.K."/>
            <person name="Brand A.D."/>
            <person name="Brent M.R."/>
            <person name="Brooks A.N."/>
            <person name="Brown R.H."/>
            <person name="Butlin R.K."/>
            <person name="Caggese C."/>
            <person name="Calvi B.R."/>
            <person name="Bernardo de Carvalho A."/>
            <person name="Caspi A."/>
            <person name="Castrezana S."/>
            <person name="Celniker S.E."/>
            <person name="Chang J.L."/>
            <person name="Chapple C."/>
            <person name="Chatterji S."/>
            <person name="Chinwalla A."/>
            <person name="Civetta A."/>
            <person name="Clifton S.W."/>
            <person name="Comeron J.M."/>
            <person name="Costello J.C."/>
            <person name="Coyne J.A."/>
            <person name="Daub J."/>
            <person name="David R.G."/>
            <person name="Delcher A.L."/>
            <person name="Delehaunty K."/>
            <person name="Do C.B."/>
            <person name="Ebling H."/>
            <person name="Edwards K."/>
            <person name="Eickbush T."/>
            <person name="Evans J.D."/>
            <person name="Filipski A."/>
            <person name="Findeiss S."/>
            <person name="Freyhult E."/>
            <person name="Fulton L."/>
            <person name="Fulton R."/>
            <person name="Garcia A.C."/>
            <person name="Gardiner A."/>
            <person name="Garfield D.A."/>
            <person name="Garvin B.E."/>
            <person name="Gibson G."/>
            <person name="Gilbert D."/>
            <person name="Gnerre S."/>
            <person name="Godfrey J."/>
            <person name="Good R."/>
            <person name="Gotea V."/>
            <person name="Gravely B."/>
            <person name="Greenberg A.J."/>
            <person name="Griffiths-Jones S."/>
            <person name="Gross S."/>
            <person name="Guigo R."/>
            <person name="Gustafson E.A."/>
            <person name="Haerty W."/>
            <person name="Hahn M.W."/>
            <person name="Halligan D.L."/>
            <person name="Halpern A.L."/>
            <person name="Halter G.M."/>
            <person name="Han M.V."/>
            <person name="Heger A."/>
            <person name="Hillier L."/>
            <person name="Hinrichs A.S."/>
            <person name="Holmes I."/>
            <person name="Hoskins R.A."/>
            <person name="Hubisz M.J."/>
            <person name="Hultmark D."/>
            <person name="Huntley M.A."/>
            <person name="Jaffe D.B."/>
            <person name="Jagadeeshan S."/>
            <person name="Jeck W.R."/>
            <person name="Johnson J."/>
            <person name="Jones C.D."/>
            <person name="Jordan W.C."/>
            <person name="Karpen G.H."/>
            <person name="Kataoka E."/>
            <person name="Keightley P.D."/>
            <person name="Kheradpour P."/>
            <person name="Kirkness E.F."/>
            <person name="Koerich L.B."/>
            <person name="Kristiansen K."/>
            <person name="Kudrna D."/>
            <person name="Kulathinal R.J."/>
            <person name="Kumar S."/>
            <person name="Kwok R."/>
            <person name="Lander E."/>
            <person name="Langley C.H."/>
            <person name="Lapoint R."/>
            <person name="Lazzaro B.P."/>
            <person name="Lee S.J."/>
            <person name="Levesque L."/>
            <person name="Li R."/>
            <person name="Lin C.F."/>
            <person name="Lin M.F."/>
            <person name="Lindblad-Toh K."/>
            <person name="Llopart A."/>
            <person name="Long M."/>
            <person name="Low L."/>
            <person name="Lozovsky E."/>
            <person name="Lu J."/>
            <person name="Luo M."/>
            <person name="Machado C.A."/>
            <person name="Makalowski W."/>
            <person name="Marzo M."/>
            <person name="Matsuda M."/>
            <person name="Matzkin L."/>
            <person name="McAllister B."/>
            <person name="McBride C.S."/>
            <person name="McKernan B."/>
            <person name="McKernan K."/>
            <person name="Mendez-Lago M."/>
            <person name="Minx P."/>
            <person name="Mollenhauer M.U."/>
            <person name="Montooth K."/>
            <person name="Mount S.M."/>
            <person name="Mu X."/>
            <person name="Myers E."/>
            <person name="Negre B."/>
            <person name="Newfeld S."/>
            <person name="Nielsen R."/>
            <person name="Noor M.A."/>
            <person name="O'Grady P."/>
            <person name="Pachter L."/>
            <person name="Papaceit M."/>
            <person name="Parisi M.J."/>
            <person name="Parisi M."/>
            <person name="Parts L."/>
            <person name="Pedersen J.S."/>
            <person name="Pesole G."/>
            <person name="Phillippy A.M."/>
            <person name="Ponting C.P."/>
            <person name="Pop M."/>
            <person name="Porcelli D."/>
            <person name="Powell J.R."/>
            <person name="Prohaska S."/>
            <person name="Pruitt K."/>
            <person name="Puig M."/>
            <person name="Quesneville H."/>
            <person name="Ram K.R."/>
            <person name="Rand D."/>
            <person name="Rasmussen M.D."/>
            <person name="Reed L.K."/>
            <person name="Reenan R."/>
            <person name="Reily A."/>
            <person name="Remington K.A."/>
            <person name="Rieger T.T."/>
            <person name="Ritchie M.G."/>
            <person name="Robin C."/>
            <person name="Rogers Y.H."/>
            <person name="Rohde C."/>
            <person name="Rozas J."/>
            <person name="Rubenfield M.J."/>
            <person name="Ruiz A."/>
            <person name="Russo S."/>
            <person name="Salzberg S.L."/>
            <person name="Sanchez-Gracia A."/>
            <person name="Saranga D.J."/>
            <person name="Sato H."/>
            <person name="Schaeffer S.W."/>
            <person name="Schatz M.C."/>
            <person name="Schlenke T."/>
            <person name="Schwartz R."/>
            <person name="Segarra C."/>
            <person name="Singh R.S."/>
            <person name="Sirot L."/>
            <person name="Sirota M."/>
            <person name="Sisneros N.B."/>
            <person name="Smith C.D."/>
            <person name="Smith T.F."/>
            <person name="Spieth J."/>
            <person name="Stage D.E."/>
            <person name="Stark A."/>
            <person name="Stephan W."/>
            <person name="Strausberg R.L."/>
            <person name="Strempel S."/>
            <person name="Sturgill D."/>
            <person name="Sutton G."/>
            <person name="Sutton G.G."/>
            <person name="Tao W."/>
            <person name="Teichmann S."/>
            <person name="Tobari Y.N."/>
            <person name="Tomimura Y."/>
            <person name="Tsolas J.M."/>
            <person name="Valente V.L."/>
            <person name="Venter E."/>
            <person name="Venter J.C."/>
            <person name="Vicario S."/>
            <person name="Vieira F.G."/>
            <person name="Vilella A.J."/>
            <person name="Villasante A."/>
            <person name="Walenz B."/>
            <person name="Wang J."/>
            <person name="Wasserman M."/>
            <person name="Watts T."/>
            <person name="Wilson D."/>
            <person name="Wilson R.K."/>
            <person name="Wing R.A."/>
            <person name="Wolfner M.F."/>
            <person name="Wong A."/>
            <person name="Wong G.K."/>
            <person name="Wu C.I."/>
            <person name="Wu G."/>
            <person name="Yamamoto D."/>
            <person name="Yang H.P."/>
            <person name="Yang S.P."/>
            <person name="Yorke J.A."/>
            <person name="Yoshida K."/>
            <person name="Zdobnov E."/>
            <person name="Zhang P."/>
            <person name="Zhang Y."/>
            <person name="Zimin A.V."/>
            <person name="Baldwin J."/>
            <person name="Abdouelleil A."/>
            <person name="Abdulkadir J."/>
            <person name="Abebe A."/>
            <person name="Abera B."/>
            <person name="Abreu J."/>
            <person name="Acer S.C."/>
            <person name="Aftuck L."/>
            <person name="Alexander A."/>
            <person name="An P."/>
            <person name="Anderson E."/>
            <person name="Anderson S."/>
            <person name="Arachi H."/>
            <person name="Azer M."/>
            <person name="Bachantsang P."/>
            <person name="Barry A."/>
            <person name="Bayul T."/>
            <person name="Berlin A."/>
            <person name="Bessette D."/>
            <person name="Bloom T."/>
            <person name="Blye J."/>
            <person name="Boguslavskiy L."/>
            <person name="Bonnet C."/>
            <person name="Boukhgalter B."/>
            <person name="Bourzgui I."/>
            <person name="Brown A."/>
            <person name="Cahill P."/>
            <person name="Channer S."/>
            <person name="Cheshatsang Y."/>
            <person name="Chuda L."/>
            <person name="Citroen M."/>
            <person name="Collymore A."/>
            <person name="Cooke P."/>
            <person name="Costello M."/>
            <person name="D'Aco K."/>
            <person name="Daza R."/>
            <person name="De Haan G."/>
            <person name="DeGray S."/>
            <person name="DeMaso C."/>
            <person name="Dhargay N."/>
            <person name="Dooley K."/>
            <person name="Dooley E."/>
            <person name="Doricent M."/>
            <person name="Dorje P."/>
            <person name="Dorjee K."/>
            <person name="Dupes A."/>
            <person name="Elong R."/>
            <person name="Falk J."/>
            <person name="Farina A."/>
            <person name="Faro S."/>
            <person name="Ferguson D."/>
            <person name="Fisher S."/>
            <person name="Foley C.D."/>
            <person name="Franke A."/>
            <person name="Friedrich D."/>
            <person name="Gadbois L."/>
            <person name="Gearin G."/>
            <person name="Gearin C.R."/>
            <person name="Giannoukos G."/>
            <person name="Goode T."/>
            <person name="Graham J."/>
            <person name="Grandbois E."/>
            <person name="Grewal S."/>
            <person name="Gyaltsen K."/>
            <person name="Hafez N."/>
            <person name="Hagos B."/>
            <person name="Hall J."/>
            <person name="Henson C."/>
            <person name="Hollinger A."/>
            <person name="Honan T."/>
            <person name="Huard M.D."/>
            <person name="Hughes L."/>
            <person name="Hurhula B."/>
            <person name="Husby M.E."/>
            <person name="Kamat A."/>
            <person name="Kanga B."/>
            <person name="Kashin S."/>
            <person name="Khazanovich D."/>
            <person name="Kisner P."/>
            <person name="Lance K."/>
            <person name="Lara M."/>
            <person name="Lee W."/>
            <person name="Lennon N."/>
            <person name="Letendre F."/>
            <person name="LeVine R."/>
            <person name="Lipovsky A."/>
            <person name="Liu X."/>
            <person name="Liu J."/>
            <person name="Liu S."/>
            <person name="Lokyitsang T."/>
            <person name="Lokyitsang Y."/>
            <person name="Lubonja R."/>
            <person name="Lui A."/>
            <person name="MacDonald P."/>
            <person name="Magnisalis V."/>
            <person name="Maru K."/>
            <person name="Matthews C."/>
            <person name="McCusker W."/>
            <person name="McDonough S."/>
            <person name="Mehta T."/>
            <person name="Meldrim J."/>
            <person name="Meneus L."/>
            <person name="Mihai O."/>
            <person name="Mihalev A."/>
            <person name="Mihova T."/>
            <person name="Mittelman R."/>
            <person name="Mlenga V."/>
            <person name="Montmayeur A."/>
            <person name="Mulrain L."/>
            <person name="Navidi A."/>
            <person name="Naylor J."/>
            <person name="Negash T."/>
            <person name="Nguyen T."/>
            <person name="Nguyen N."/>
            <person name="Nicol R."/>
            <person name="Norbu C."/>
            <person name="Norbu N."/>
            <person name="Novod N."/>
            <person name="O'Neill B."/>
            <person name="Osman S."/>
            <person name="Markiewicz E."/>
            <person name="Oyono O.L."/>
            <person name="Patti C."/>
            <person name="Phunkhang P."/>
            <person name="Pierre F."/>
            <person name="Priest M."/>
            <person name="Raghuraman S."/>
            <person name="Rege F."/>
            <person name="Reyes R."/>
            <person name="Rise C."/>
            <person name="Rogov P."/>
            <person name="Ross K."/>
            <person name="Ryan E."/>
            <person name="Settipalli S."/>
            <person name="Shea T."/>
            <person name="Sherpa N."/>
            <person name="Shi L."/>
            <person name="Shih D."/>
            <person name="Sparrow T."/>
            <person name="Spaulding J."/>
            <person name="Stalker J."/>
            <person name="Stange-Thomann N."/>
            <person name="Stavropoulos S."/>
            <person name="Stone C."/>
            <person name="Strader C."/>
            <person name="Tesfaye S."/>
            <person name="Thomson T."/>
            <person name="Thoulutsang Y."/>
            <person name="Thoulutsang D."/>
            <person name="Topham K."/>
            <person name="Topping I."/>
            <person name="Tsamla T."/>
            <person name="Vassiliev H."/>
            <person name="Vo A."/>
            <person name="Wangchuk T."/>
            <person name="Wangdi T."/>
            <person name="Weiand M."/>
            <person name="Wilkinson J."/>
            <person name="Wilson A."/>
            <person name="Yadav S."/>
            <person name="Young G."/>
            <person name="Yu Q."/>
            <person name="Zembek L."/>
            <person name="Zhong D."/>
            <person name="Zimmer A."/>
            <person name="Zwirko Z."/>
            <person name="Jaffe D.B."/>
            <person name="Alvarez P."/>
            <person name="Brockman W."/>
            <person name="Butler J."/>
            <person name="Chin C."/>
            <person name="Gnerre S."/>
            <person name="Grabherr M."/>
            <person name="Kleber M."/>
            <person name="Mauceli E."/>
            <person name="MacCallum I."/>
        </authorList>
    </citation>
    <scope>NUCLEOTIDE SEQUENCE [LARGE SCALE GENOMIC DNA]</scope>
    <source>
        <strain evidence="7">Tai18E2 / Tucson 14021-0261.01</strain>
    </source>
</reference>
<evidence type="ECO:0008006" key="8">
    <source>
        <dbReference type="Google" id="ProtNLM"/>
    </source>
</evidence>
<evidence type="ECO:0000256" key="1">
    <source>
        <dbReference type="ARBA" id="ARBA00004275"/>
    </source>
</evidence>
<comment type="subcellular location">
    <subcellularLocation>
        <location evidence="1">Peroxisome</location>
    </subcellularLocation>
</comment>
<dbReference type="Pfam" id="PF00501">
    <property type="entry name" value="AMP-binding"/>
    <property type="match status" value="2"/>
</dbReference>
<feature type="domain" description="AMP-binding enzyme C-terminal" evidence="5">
    <location>
        <begin position="1001"/>
        <end position="1080"/>
    </location>
</feature>
<dbReference type="PROSITE" id="PS00455">
    <property type="entry name" value="AMP_BINDING"/>
    <property type="match status" value="1"/>
</dbReference>
<dbReference type="Proteomes" id="UP000002282">
    <property type="component" value="Chromosome 2R"/>
</dbReference>
<dbReference type="GO" id="GO:0004467">
    <property type="term" value="F:long-chain fatty acid-CoA ligase activity"/>
    <property type="evidence" value="ECO:0007669"/>
    <property type="project" value="TreeGrafter"/>
</dbReference>
<dbReference type="SMR" id="A0A0R1DRM3"/>
<dbReference type="Gene3D" id="3.40.50.12780">
    <property type="entry name" value="N-terminal domain of ligase-like"/>
    <property type="match status" value="2"/>
</dbReference>